<reference evidence="2" key="1">
    <citation type="submission" date="2025-05" db="UniProtKB">
        <authorList>
            <consortium name="RefSeq"/>
        </authorList>
    </citation>
    <scope>NUCLEOTIDE SEQUENCE [LARGE SCALE GENOMIC DNA]</scope>
</reference>
<keyword evidence="2" id="KW-1185">Reference proteome</keyword>
<evidence type="ECO:0000313" key="3">
    <source>
        <dbReference type="RefSeq" id="XP_030550548.2"/>
    </source>
</evidence>
<keyword evidence="1" id="KW-0812">Transmembrane</keyword>
<dbReference type="RefSeq" id="XP_030550548.2">
    <property type="nucleotide sequence ID" value="XM_030694688.2"/>
</dbReference>
<keyword evidence="1" id="KW-1133">Transmembrane helix</keyword>
<name>A0A8B8QW42_9MYRT</name>
<dbReference type="GeneID" id="115755334"/>
<protein>
    <submittedName>
        <fullName evidence="3">Membrane protein PM19L-like</fullName>
    </submittedName>
</protein>
<dbReference type="Proteomes" id="UP000827889">
    <property type="component" value="Chromosome 1"/>
</dbReference>
<evidence type="ECO:0000313" key="2">
    <source>
        <dbReference type="Proteomes" id="UP000827889"/>
    </source>
</evidence>
<reference evidence="3" key="2">
    <citation type="submission" date="2025-08" db="UniProtKB">
        <authorList>
            <consortium name="RefSeq"/>
        </authorList>
    </citation>
    <scope>IDENTIFICATION</scope>
    <source>
        <tissue evidence="3">Leaf</tissue>
    </source>
</reference>
<feature type="transmembrane region" description="Helical" evidence="1">
    <location>
        <begin position="51"/>
        <end position="71"/>
    </location>
</feature>
<keyword evidence="1" id="KW-0472">Membrane</keyword>
<feature type="transmembrane region" description="Helical" evidence="1">
    <location>
        <begin position="83"/>
        <end position="104"/>
    </location>
</feature>
<dbReference type="Pfam" id="PF05512">
    <property type="entry name" value="AWPM-19"/>
    <property type="match status" value="1"/>
</dbReference>
<dbReference type="KEGG" id="rarg:115755334"/>
<sequence>MAGMGRNMAGPLMILNLVLYCVVVGFASWCINHYINGQSDHSGVGGNGATMFFLVFALVAGVVGTVSKLPGALHVRPWRGDSLAAAASSSVVAFAITALAFGLAWKEISVGGYRGWRLRVLEAFVIIVTVTQLLYVLALHAGHFSSRYGPGYRDTPYSGAASGLEPKGGGGSGGVTGAQV</sequence>
<dbReference type="InterPro" id="IPR008390">
    <property type="entry name" value="AWPM-19"/>
</dbReference>
<proteinExistence type="predicted"/>
<dbReference type="AlphaFoldDB" id="A0A8B8QW42"/>
<accession>A0A8B8QW42</accession>
<organism evidence="2 3">
    <name type="scientific">Rhodamnia argentea</name>
    <dbReference type="NCBI Taxonomy" id="178133"/>
    <lineage>
        <taxon>Eukaryota</taxon>
        <taxon>Viridiplantae</taxon>
        <taxon>Streptophyta</taxon>
        <taxon>Embryophyta</taxon>
        <taxon>Tracheophyta</taxon>
        <taxon>Spermatophyta</taxon>
        <taxon>Magnoliopsida</taxon>
        <taxon>eudicotyledons</taxon>
        <taxon>Gunneridae</taxon>
        <taxon>Pentapetalae</taxon>
        <taxon>rosids</taxon>
        <taxon>malvids</taxon>
        <taxon>Myrtales</taxon>
        <taxon>Myrtaceae</taxon>
        <taxon>Myrtoideae</taxon>
        <taxon>Myrteae</taxon>
        <taxon>Australasian group</taxon>
        <taxon>Rhodamnia</taxon>
    </lineage>
</organism>
<feature type="transmembrane region" description="Helical" evidence="1">
    <location>
        <begin position="116"/>
        <end position="138"/>
    </location>
</feature>
<evidence type="ECO:0000256" key="1">
    <source>
        <dbReference type="SAM" id="Phobius"/>
    </source>
</evidence>
<dbReference type="PANTHER" id="PTHR33294">
    <property type="entry name" value="AWPM-19-LIKE FAMILY PROTEIN"/>
    <property type="match status" value="1"/>
</dbReference>
<feature type="transmembrane region" description="Helical" evidence="1">
    <location>
        <begin position="12"/>
        <end position="31"/>
    </location>
</feature>
<gene>
    <name evidence="3" type="primary">LOC115755334</name>
</gene>
<dbReference type="PANTHER" id="PTHR33294:SF5">
    <property type="entry name" value="AWPM-19-LIKE FAMILY PROTEIN"/>
    <property type="match status" value="1"/>
</dbReference>